<dbReference type="EMBL" id="KI632290">
    <property type="protein sequence ID" value="EYU19481.1"/>
    <property type="molecule type" value="Genomic_DNA"/>
</dbReference>
<feature type="chain" id="PRO_5040920904" description="GH16 domain-containing protein" evidence="5">
    <location>
        <begin position="19"/>
        <end position="273"/>
    </location>
</feature>
<proteinExistence type="predicted"/>
<keyword evidence="5" id="KW-0732">Signal</keyword>
<feature type="domain" description="GH16" evidence="6">
    <location>
        <begin position="1"/>
        <end position="207"/>
    </location>
</feature>
<dbReference type="InterPro" id="IPR044791">
    <property type="entry name" value="Beta-glucanase/XTH"/>
</dbReference>
<reference evidence="7 8" key="1">
    <citation type="journal article" date="2013" name="Proc. Natl. Acad. Sci. U.S.A.">
        <title>Fine-scale variation in meiotic recombination in Mimulus inferred from population shotgun sequencing.</title>
        <authorList>
            <person name="Hellsten U."/>
            <person name="Wright K.M."/>
            <person name="Jenkins J."/>
            <person name="Shu S."/>
            <person name="Yuan Y."/>
            <person name="Wessler S.R."/>
            <person name="Schmutz J."/>
            <person name="Willis J.H."/>
            <person name="Rokhsar D.S."/>
        </authorList>
    </citation>
    <scope>NUCLEOTIDE SEQUENCE [LARGE SCALE GENOMIC DNA]</scope>
    <source>
        <strain evidence="8">cv. DUN x IM62</strain>
    </source>
</reference>
<gene>
    <name evidence="7" type="ORF">MIMGU_mgv1a020649mg</name>
</gene>
<dbReference type="GO" id="GO:0042546">
    <property type="term" value="P:cell wall biogenesis"/>
    <property type="evidence" value="ECO:0007669"/>
    <property type="project" value="InterPro"/>
</dbReference>
<keyword evidence="2" id="KW-0326">Glycosidase</keyword>
<feature type="active site" description="Proton donor" evidence="4">
    <location>
        <position position="106"/>
    </location>
</feature>
<keyword evidence="8" id="KW-1185">Reference proteome</keyword>
<dbReference type="AlphaFoldDB" id="A0A022PUM9"/>
<dbReference type="GO" id="GO:0004553">
    <property type="term" value="F:hydrolase activity, hydrolyzing O-glycosyl compounds"/>
    <property type="evidence" value="ECO:0007669"/>
    <property type="project" value="InterPro"/>
</dbReference>
<feature type="signal peptide" evidence="5">
    <location>
        <begin position="1"/>
        <end position="18"/>
    </location>
</feature>
<dbReference type="PROSITE" id="PS51762">
    <property type="entry name" value="GH16_2"/>
    <property type="match status" value="1"/>
</dbReference>
<dbReference type="PRINTS" id="PR00737">
    <property type="entry name" value="GLHYDRLASE16"/>
</dbReference>
<evidence type="ECO:0000256" key="3">
    <source>
        <dbReference type="PIRSR" id="PIRSR005604-1"/>
    </source>
</evidence>
<dbReference type="Proteomes" id="UP000030748">
    <property type="component" value="Unassembled WGS sequence"/>
</dbReference>
<keyword evidence="1" id="KW-0378">Hydrolase</keyword>
<accession>A0A022PUM9</accession>
<evidence type="ECO:0000259" key="6">
    <source>
        <dbReference type="PROSITE" id="PS51762"/>
    </source>
</evidence>
<evidence type="ECO:0000256" key="4">
    <source>
        <dbReference type="PIRSR" id="PIRSR608264-1"/>
    </source>
</evidence>
<organism evidence="7 8">
    <name type="scientific">Erythranthe guttata</name>
    <name type="common">Yellow monkey flower</name>
    <name type="synonym">Mimulus guttatus</name>
    <dbReference type="NCBI Taxonomy" id="4155"/>
    <lineage>
        <taxon>Eukaryota</taxon>
        <taxon>Viridiplantae</taxon>
        <taxon>Streptophyta</taxon>
        <taxon>Embryophyta</taxon>
        <taxon>Tracheophyta</taxon>
        <taxon>Spermatophyta</taxon>
        <taxon>Magnoliopsida</taxon>
        <taxon>eudicotyledons</taxon>
        <taxon>Gunneridae</taxon>
        <taxon>Pentapetalae</taxon>
        <taxon>asterids</taxon>
        <taxon>lamiids</taxon>
        <taxon>Lamiales</taxon>
        <taxon>Phrymaceae</taxon>
        <taxon>Erythranthe</taxon>
    </lineage>
</organism>
<dbReference type="PIRSF" id="PIRSF005604">
    <property type="entry name" value="XET"/>
    <property type="match status" value="1"/>
</dbReference>
<dbReference type="Pfam" id="PF00722">
    <property type="entry name" value="Glyco_hydro_16"/>
    <property type="match status" value="1"/>
</dbReference>
<dbReference type="InterPro" id="IPR016455">
    <property type="entry name" value="XTH"/>
</dbReference>
<sequence length="273" mass="31889">MAPLTFLAILLCHFFVAANCTFDDYYTYLWGGDNFMINPQRTEVMLKLNNYSGAGFKSKHNYGSGVFRIRMKIPNKKTGGIITSFYLTSLRNDESASSNHFELDFEFFGTNGTVQTNVFMNDSGHREQAFKLPFNPAWDFHTYEIRWNQYLILFSIDGIPIRVHYHSPYKPYPMGPMHIEASIWNPPPEWIWPGPVNWANAPFIAHYTDFAFNACPAPSDDIKQCYSTNYYWNTEKYIQLSDDQKRQLKTFRATYMIYDYCSNPSTWQPECSL</sequence>
<protein>
    <recommendedName>
        <fullName evidence="6">GH16 domain-containing protein</fullName>
    </recommendedName>
</protein>
<dbReference type="GO" id="GO:0016762">
    <property type="term" value="F:xyloglucan:xyloglucosyl transferase activity"/>
    <property type="evidence" value="ECO:0007669"/>
    <property type="project" value="InterPro"/>
</dbReference>
<dbReference type="PANTHER" id="PTHR31062">
    <property type="entry name" value="XYLOGLUCAN ENDOTRANSGLUCOSYLASE/HYDROLASE PROTEIN 8-RELATED"/>
    <property type="match status" value="1"/>
</dbReference>
<dbReference type="Gene3D" id="2.60.120.200">
    <property type="match status" value="1"/>
</dbReference>
<dbReference type="InterPro" id="IPR000757">
    <property type="entry name" value="Beta-glucanase-like"/>
</dbReference>
<dbReference type="InterPro" id="IPR013320">
    <property type="entry name" value="ConA-like_dom_sf"/>
</dbReference>
<feature type="active site" description="Nucleophile" evidence="3">
    <location>
        <position position="106"/>
    </location>
</feature>
<dbReference type="InterPro" id="IPR008264">
    <property type="entry name" value="Beta_glucanase"/>
</dbReference>
<dbReference type="GO" id="GO:0010411">
    <property type="term" value="P:xyloglucan metabolic process"/>
    <property type="evidence" value="ECO:0007669"/>
    <property type="project" value="InterPro"/>
</dbReference>
<evidence type="ECO:0000256" key="5">
    <source>
        <dbReference type="SAM" id="SignalP"/>
    </source>
</evidence>
<name>A0A022PUM9_ERYGU</name>
<evidence type="ECO:0000313" key="8">
    <source>
        <dbReference type="Proteomes" id="UP000030748"/>
    </source>
</evidence>
<evidence type="ECO:0000256" key="2">
    <source>
        <dbReference type="ARBA" id="ARBA00023295"/>
    </source>
</evidence>
<evidence type="ECO:0000256" key="1">
    <source>
        <dbReference type="ARBA" id="ARBA00022801"/>
    </source>
</evidence>
<dbReference type="SUPFAM" id="SSF49899">
    <property type="entry name" value="Concanavalin A-like lectins/glucanases"/>
    <property type="match status" value="1"/>
</dbReference>
<evidence type="ECO:0000313" key="7">
    <source>
        <dbReference type="EMBL" id="EYU19481.1"/>
    </source>
</evidence>
<feature type="active site" description="Nucleophile" evidence="3">
    <location>
        <position position="102"/>
    </location>
</feature>